<dbReference type="RefSeq" id="WP_229878704.1">
    <property type="nucleotide sequence ID" value="NZ_BMTL01000057.1"/>
</dbReference>
<evidence type="ECO:0000313" key="1">
    <source>
        <dbReference type="EMBL" id="GGS28792.1"/>
    </source>
</evidence>
<reference evidence="1" key="2">
    <citation type="submission" date="2020-09" db="EMBL/GenBank/DDBJ databases">
        <authorList>
            <person name="Sun Q."/>
            <person name="Ohkuma M."/>
        </authorList>
    </citation>
    <scope>NUCLEOTIDE SEQUENCE</scope>
    <source>
        <strain evidence="1">JCM 4386</strain>
    </source>
</reference>
<dbReference type="Proteomes" id="UP000606194">
    <property type="component" value="Unassembled WGS sequence"/>
</dbReference>
<dbReference type="EMBL" id="BMTL01000057">
    <property type="protein sequence ID" value="GGS28792.1"/>
    <property type="molecule type" value="Genomic_DNA"/>
</dbReference>
<sequence length="72" mass="7608">MTFSVRLKGEQTAVAIASEMPLLDDEGQVMAVRCPAAGCGALVDLINGRLDRHLVLGRECHTSGVPVMVGED</sequence>
<keyword evidence="2" id="KW-1185">Reference proteome</keyword>
<evidence type="ECO:0000313" key="2">
    <source>
        <dbReference type="Proteomes" id="UP000606194"/>
    </source>
</evidence>
<organism evidence="1 2">
    <name type="scientific">Streptomyces humidus</name>
    <dbReference type="NCBI Taxonomy" id="52259"/>
    <lineage>
        <taxon>Bacteria</taxon>
        <taxon>Bacillati</taxon>
        <taxon>Actinomycetota</taxon>
        <taxon>Actinomycetes</taxon>
        <taxon>Kitasatosporales</taxon>
        <taxon>Streptomycetaceae</taxon>
        <taxon>Streptomyces</taxon>
    </lineage>
</organism>
<dbReference type="AlphaFoldDB" id="A0A918GEM8"/>
<proteinExistence type="predicted"/>
<protein>
    <submittedName>
        <fullName evidence="1">Uncharacterized protein</fullName>
    </submittedName>
</protein>
<gene>
    <name evidence="1" type="ORF">GCM10010269_79390</name>
</gene>
<reference evidence="1" key="1">
    <citation type="journal article" date="2014" name="Int. J. Syst. Evol. Microbiol.">
        <title>Complete genome sequence of Corynebacterium casei LMG S-19264T (=DSM 44701T), isolated from a smear-ripened cheese.</title>
        <authorList>
            <consortium name="US DOE Joint Genome Institute (JGI-PGF)"/>
            <person name="Walter F."/>
            <person name="Albersmeier A."/>
            <person name="Kalinowski J."/>
            <person name="Ruckert C."/>
        </authorList>
    </citation>
    <scope>NUCLEOTIDE SEQUENCE</scope>
    <source>
        <strain evidence="1">JCM 4386</strain>
    </source>
</reference>
<comment type="caution">
    <text evidence="1">The sequence shown here is derived from an EMBL/GenBank/DDBJ whole genome shotgun (WGS) entry which is preliminary data.</text>
</comment>
<accession>A0A918GEM8</accession>
<name>A0A918GEM8_9ACTN</name>